<dbReference type="RefSeq" id="XP_009826534.1">
    <property type="nucleotide sequence ID" value="XM_009828232.1"/>
</dbReference>
<keyword evidence="7" id="KW-0479">Metal-binding</keyword>
<dbReference type="AlphaFoldDB" id="W4GYV0"/>
<evidence type="ECO:0000259" key="17">
    <source>
        <dbReference type="PROSITE" id="PS50089"/>
    </source>
</evidence>
<proteinExistence type="inferred from homology"/>
<keyword evidence="12 16" id="KW-1133">Transmembrane helix</keyword>
<dbReference type="InterPro" id="IPR031127">
    <property type="entry name" value="E3_UB_ligase_RBR"/>
</dbReference>
<dbReference type="PROSITE" id="PS51873">
    <property type="entry name" value="TRIAD"/>
    <property type="match status" value="1"/>
</dbReference>
<evidence type="ECO:0000256" key="9">
    <source>
        <dbReference type="ARBA" id="ARBA00022771"/>
    </source>
</evidence>
<feature type="transmembrane region" description="Helical" evidence="16">
    <location>
        <begin position="400"/>
        <end position="432"/>
    </location>
</feature>
<dbReference type="PROSITE" id="PS50089">
    <property type="entry name" value="ZF_RING_2"/>
    <property type="match status" value="1"/>
</dbReference>
<dbReference type="Gene3D" id="3.30.40.10">
    <property type="entry name" value="Zinc/RING finger domain, C3HC4 (zinc finger)"/>
    <property type="match status" value="1"/>
</dbReference>
<comment type="catalytic activity">
    <reaction evidence="1">
        <text>[E2 ubiquitin-conjugating enzyme]-S-ubiquitinyl-L-cysteine + [acceptor protein]-L-lysine = [E2 ubiquitin-conjugating enzyme]-L-cysteine + [acceptor protein]-N(6)-ubiquitinyl-L-lysine.</text>
        <dbReference type="EC" id="2.3.2.31"/>
    </reaction>
</comment>
<dbReference type="VEuPathDB" id="FungiDB:H257_03923"/>
<dbReference type="EC" id="2.3.2.31" evidence="4"/>
<evidence type="ECO:0000256" key="13">
    <source>
        <dbReference type="ARBA" id="ARBA00023136"/>
    </source>
</evidence>
<protein>
    <recommendedName>
        <fullName evidence="4">RBR-type E3 ubiquitin transferase</fullName>
        <ecNumber evidence="4">2.3.2.31</ecNumber>
    </recommendedName>
</protein>
<keyword evidence="8" id="KW-0677">Repeat</keyword>
<dbReference type="InterPro" id="IPR044066">
    <property type="entry name" value="TRIAD_supradom"/>
</dbReference>
<feature type="transmembrane region" description="Helical" evidence="16">
    <location>
        <begin position="444"/>
        <end position="477"/>
    </location>
</feature>
<dbReference type="CDD" id="cd20354">
    <property type="entry name" value="Rcat_RBR_RNF14"/>
    <property type="match status" value="1"/>
</dbReference>
<dbReference type="PANTHER" id="PTHR11685">
    <property type="entry name" value="RBR FAMILY RING FINGER AND IBR DOMAIN-CONTAINING"/>
    <property type="match status" value="1"/>
</dbReference>
<evidence type="ECO:0000256" key="1">
    <source>
        <dbReference type="ARBA" id="ARBA00001798"/>
    </source>
</evidence>
<dbReference type="InterPro" id="IPR001841">
    <property type="entry name" value="Znf_RING"/>
</dbReference>
<dbReference type="EMBL" id="KI913119">
    <property type="protein sequence ID" value="ETV84842.1"/>
    <property type="molecule type" value="Genomic_DNA"/>
</dbReference>
<evidence type="ECO:0000256" key="2">
    <source>
        <dbReference type="ARBA" id="ARBA00004167"/>
    </source>
</evidence>
<evidence type="ECO:0000256" key="11">
    <source>
        <dbReference type="ARBA" id="ARBA00022833"/>
    </source>
</evidence>
<evidence type="ECO:0000256" key="3">
    <source>
        <dbReference type="ARBA" id="ARBA00004906"/>
    </source>
</evidence>
<evidence type="ECO:0000256" key="7">
    <source>
        <dbReference type="ARBA" id="ARBA00022723"/>
    </source>
</evidence>
<evidence type="ECO:0000256" key="14">
    <source>
        <dbReference type="ARBA" id="ARBA00044508"/>
    </source>
</evidence>
<accession>W4GYV0</accession>
<evidence type="ECO:0000313" key="19">
    <source>
        <dbReference type="EMBL" id="ETV84842.1"/>
    </source>
</evidence>
<dbReference type="GeneID" id="20805919"/>
<dbReference type="Pfam" id="PF01485">
    <property type="entry name" value="IBR"/>
    <property type="match status" value="1"/>
</dbReference>
<feature type="domain" description="RING-type" evidence="17">
    <location>
        <begin position="168"/>
        <end position="212"/>
    </location>
</feature>
<dbReference type="GO" id="GO:0005737">
    <property type="term" value="C:cytoplasm"/>
    <property type="evidence" value="ECO:0007669"/>
    <property type="project" value="UniProtKB-ARBA"/>
</dbReference>
<dbReference type="InterPro" id="IPR013083">
    <property type="entry name" value="Znf_RING/FYVE/PHD"/>
</dbReference>
<dbReference type="GO" id="GO:0031090">
    <property type="term" value="C:organelle membrane"/>
    <property type="evidence" value="ECO:0007669"/>
    <property type="project" value="UniProtKB-ARBA"/>
</dbReference>
<evidence type="ECO:0000256" key="12">
    <source>
        <dbReference type="ARBA" id="ARBA00022989"/>
    </source>
</evidence>
<gene>
    <name evidence="19" type="ORF">H257_03923</name>
</gene>
<organism evidence="19">
    <name type="scientific">Aphanomyces astaci</name>
    <name type="common">Crayfish plague agent</name>
    <dbReference type="NCBI Taxonomy" id="112090"/>
    <lineage>
        <taxon>Eukaryota</taxon>
        <taxon>Sar</taxon>
        <taxon>Stramenopiles</taxon>
        <taxon>Oomycota</taxon>
        <taxon>Saprolegniomycetes</taxon>
        <taxon>Saprolegniales</taxon>
        <taxon>Verrucalvaceae</taxon>
        <taxon>Aphanomyces</taxon>
    </lineage>
</organism>
<evidence type="ECO:0000256" key="4">
    <source>
        <dbReference type="ARBA" id="ARBA00012251"/>
    </source>
</evidence>
<evidence type="ECO:0000256" key="15">
    <source>
        <dbReference type="PROSITE-ProRule" id="PRU00175"/>
    </source>
</evidence>
<evidence type="ECO:0000256" key="6">
    <source>
        <dbReference type="ARBA" id="ARBA00022692"/>
    </source>
</evidence>
<comment type="similarity">
    <text evidence="14">Belongs to the RBR family. RNF14 subfamily.</text>
</comment>
<reference evidence="19" key="1">
    <citation type="submission" date="2013-12" db="EMBL/GenBank/DDBJ databases">
        <title>The Genome Sequence of Aphanomyces astaci APO3.</title>
        <authorList>
            <consortium name="The Broad Institute Genomics Platform"/>
            <person name="Russ C."/>
            <person name="Tyler B."/>
            <person name="van West P."/>
            <person name="Dieguez-Uribeondo J."/>
            <person name="Young S.K."/>
            <person name="Zeng Q."/>
            <person name="Gargeya S."/>
            <person name="Fitzgerald M."/>
            <person name="Abouelleil A."/>
            <person name="Alvarado L."/>
            <person name="Chapman S.B."/>
            <person name="Gainer-Dewar J."/>
            <person name="Goldberg J."/>
            <person name="Griggs A."/>
            <person name="Gujja S."/>
            <person name="Hansen M."/>
            <person name="Howarth C."/>
            <person name="Imamovic A."/>
            <person name="Ireland A."/>
            <person name="Larimer J."/>
            <person name="McCowan C."/>
            <person name="Murphy C."/>
            <person name="Pearson M."/>
            <person name="Poon T.W."/>
            <person name="Priest M."/>
            <person name="Roberts A."/>
            <person name="Saif S."/>
            <person name="Shea T."/>
            <person name="Sykes S."/>
            <person name="Wortman J."/>
            <person name="Nusbaum C."/>
            <person name="Birren B."/>
        </authorList>
    </citation>
    <scope>NUCLEOTIDE SEQUENCE [LARGE SCALE GENOMIC DNA]</scope>
    <source>
        <strain evidence="19">APO3</strain>
    </source>
</reference>
<dbReference type="FunFam" id="3.30.40.10:FF:000051">
    <property type="entry name" value="RBR-type E3 ubiquitin transferase"/>
    <property type="match status" value="1"/>
</dbReference>
<dbReference type="SMART" id="SM00647">
    <property type="entry name" value="IBR"/>
    <property type="match status" value="2"/>
</dbReference>
<keyword evidence="5" id="KW-0808">Transferase</keyword>
<dbReference type="GO" id="GO:0016567">
    <property type="term" value="P:protein ubiquitination"/>
    <property type="evidence" value="ECO:0007669"/>
    <property type="project" value="InterPro"/>
</dbReference>
<dbReference type="Gene3D" id="1.20.120.1750">
    <property type="match status" value="1"/>
</dbReference>
<comment type="pathway">
    <text evidence="3">Protein modification; protein ubiquitination.</text>
</comment>
<dbReference type="SMART" id="SM00184">
    <property type="entry name" value="RING"/>
    <property type="match status" value="2"/>
</dbReference>
<dbReference type="OrthoDB" id="205060at2759"/>
<keyword evidence="13 16" id="KW-0472">Membrane</keyword>
<evidence type="ECO:0000259" key="18">
    <source>
        <dbReference type="PROSITE" id="PS51873"/>
    </source>
</evidence>
<dbReference type="Pfam" id="PF00097">
    <property type="entry name" value="zf-C3HC4"/>
    <property type="match status" value="1"/>
</dbReference>
<keyword evidence="6 16" id="KW-0812">Transmembrane</keyword>
<evidence type="ECO:0000256" key="8">
    <source>
        <dbReference type="ARBA" id="ARBA00022737"/>
    </source>
</evidence>
<dbReference type="GO" id="GO:0061630">
    <property type="term" value="F:ubiquitin protein ligase activity"/>
    <property type="evidence" value="ECO:0007669"/>
    <property type="project" value="UniProtKB-EC"/>
</dbReference>
<dbReference type="InterPro" id="IPR047548">
    <property type="entry name" value="Rcat_RBR_RNF14"/>
</dbReference>
<dbReference type="InterPro" id="IPR002867">
    <property type="entry name" value="IBR_dom"/>
</dbReference>
<dbReference type="GO" id="GO:0008270">
    <property type="term" value="F:zinc ion binding"/>
    <property type="evidence" value="ECO:0007669"/>
    <property type="project" value="UniProtKB-KW"/>
</dbReference>
<keyword evidence="11" id="KW-0862">Zinc</keyword>
<evidence type="ECO:0000256" key="5">
    <source>
        <dbReference type="ARBA" id="ARBA00022679"/>
    </source>
</evidence>
<feature type="domain" description="RING-type" evidence="18">
    <location>
        <begin position="164"/>
        <end position="382"/>
    </location>
</feature>
<evidence type="ECO:0000256" key="10">
    <source>
        <dbReference type="ARBA" id="ARBA00022786"/>
    </source>
</evidence>
<keyword evidence="9 15" id="KW-0863">Zinc-finger</keyword>
<sequence>MDADESYFSRLWEAESPEALLEVLLEIQSKIDAMTARDGGNVSAVCIISTLDSHERQNARLWTSTAIDIKHAIHDRVVETPATPRKLTLVKEASDPSYALNVLMRLTSFGRSMSGAGGGSAATTPGGGFHHTHHPSLEHNIIDQQPSATDSLLRSLGSLMGFVETCYCQICLEYVDVATTIALDACGHRFCIECLEGYVTSKITDGMVYPTCFFAFPPEDGGAVPSTCHAAIQATDLRALITSEDVWAKYEKFKFNKEHANARECPHCHHVQVSAAANPTISCDACRQVYCFSHSNAHPGMSCADYEKARRAEDKLNHAKISQIAKFCPGCKSPVEKSGGCNQMKCITCGINFCWLCGQEVGDGVFPEHFQWWNLAGCAGAQMSEAATRKPSFAHKAMMFLFRLALCVIFGPPALVLTLACSALACCCVPCLISDRDSAMSAFLGCFCISGWVFMVPVVIVLALPFLPFVLVASYFWPEWMQQFWQDQNEGTEAEAEMDVPSVAARGRGAEADLSGPYQSV</sequence>
<dbReference type="InterPro" id="IPR017907">
    <property type="entry name" value="Znf_RING_CS"/>
</dbReference>
<keyword evidence="10" id="KW-0833">Ubl conjugation pathway</keyword>
<dbReference type="STRING" id="112090.W4GYV0"/>
<dbReference type="InterPro" id="IPR018957">
    <property type="entry name" value="Znf_C3HC4_RING-type"/>
</dbReference>
<comment type="subcellular location">
    <subcellularLocation>
        <location evidence="2">Membrane</location>
        <topology evidence="2">Single-pass membrane protein</topology>
    </subcellularLocation>
</comment>
<evidence type="ECO:0000256" key="16">
    <source>
        <dbReference type="SAM" id="Phobius"/>
    </source>
</evidence>
<dbReference type="SUPFAM" id="SSF57850">
    <property type="entry name" value="RING/U-box"/>
    <property type="match status" value="3"/>
</dbReference>
<name>W4GYV0_APHAT</name>
<dbReference type="PROSITE" id="PS00518">
    <property type="entry name" value="ZF_RING_1"/>
    <property type="match status" value="1"/>
</dbReference>